<keyword evidence="1" id="KW-0472">Membrane</keyword>
<comment type="caution">
    <text evidence="2">The sequence shown here is derived from an EMBL/GenBank/DDBJ whole genome shotgun (WGS) entry which is preliminary data.</text>
</comment>
<keyword evidence="1" id="KW-0812">Transmembrane</keyword>
<evidence type="ECO:0000313" key="2">
    <source>
        <dbReference type="EMBL" id="TYS17740.1"/>
    </source>
</evidence>
<dbReference type="PANTHER" id="PTHR37422">
    <property type="entry name" value="TEICHURONIC ACID BIOSYNTHESIS PROTEIN TUAE"/>
    <property type="match status" value="1"/>
</dbReference>
<evidence type="ECO:0000313" key="3">
    <source>
        <dbReference type="Proteomes" id="UP000322267"/>
    </source>
</evidence>
<feature type="transmembrane region" description="Helical" evidence="1">
    <location>
        <begin position="331"/>
        <end position="355"/>
    </location>
</feature>
<name>A0A5D4NUY6_9BACI</name>
<dbReference type="PANTHER" id="PTHR37422:SF13">
    <property type="entry name" value="LIPOPOLYSACCHARIDE BIOSYNTHESIS PROTEIN PA4999-RELATED"/>
    <property type="match status" value="1"/>
</dbReference>
<gene>
    <name evidence="2" type="ORF">FZC78_07725</name>
</gene>
<feature type="transmembrane region" description="Helical" evidence="1">
    <location>
        <begin position="178"/>
        <end position="195"/>
    </location>
</feature>
<evidence type="ECO:0000256" key="1">
    <source>
        <dbReference type="SAM" id="Phobius"/>
    </source>
</evidence>
<dbReference type="AlphaFoldDB" id="A0A5D4NUY6"/>
<feature type="transmembrane region" description="Helical" evidence="1">
    <location>
        <begin position="247"/>
        <end position="275"/>
    </location>
</feature>
<dbReference type="RefSeq" id="WP_148939074.1">
    <property type="nucleotide sequence ID" value="NZ_VTEI01000003.1"/>
</dbReference>
<reference evidence="2 3" key="1">
    <citation type="submission" date="2019-08" db="EMBL/GenBank/DDBJ databases">
        <title>Bacillus genomes from the desert of Cuatro Cienegas, Coahuila.</title>
        <authorList>
            <person name="Olmedo-Alvarez G."/>
        </authorList>
    </citation>
    <scope>NUCLEOTIDE SEQUENCE [LARGE SCALE GENOMIC DNA]</scope>
    <source>
        <strain evidence="2 3">CH34_1T</strain>
    </source>
</reference>
<dbReference type="Proteomes" id="UP000322267">
    <property type="component" value="Unassembled WGS sequence"/>
</dbReference>
<feature type="transmembrane region" description="Helical" evidence="1">
    <location>
        <begin position="202"/>
        <end position="235"/>
    </location>
</feature>
<feature type="transmembrane region" description="Helical" evidence="1">
    <location>
        <begin position="12"/>
        <end position="32"/>
    </location>
</feature>
<feature type="transmembrane region" description="Helical" evidence="1">
    <location>
        <begin position="287"/>
        <end position="311"/>
    </location>
</feature>
<accession>A0A5D4NUY6</accession>
<protein>
    <submittedName>
        <fullName evidence="2">Uncharacterized protein</fullName>
    </submittedName>
</protein>
<organism evidence="2 3">
    <name type="scientific">Rossellomorea vietnamensis</name>
    <dbReference type="NCBI Taxonomy" id="218284"/>
    <lineage>
        <taxon>Bacteria</taxon>
        <taxon>Bacillati</taxon>
        <taxon>Bacillota</taxon>
        <taxon>Bacilli</taxon>
        <taxon>Bacillales</taxon>
        <taxon>Bacillaceae</taxon>
        <taxon>Rossellomorea</taxon>
    </lineage>
</organism>
<feature type="transmembrane region" description="Helical" evidence="1">
    <location>
        <begin position="67"/>
        <end position="86"/>
    </location>
</feature>
<feature type="transmembrane region" description="Helical" evidence="1">
    <location>
        <begin position="123"/>
        <end position="143"/>
    </location>
</feature>
<dbReference type="EMBL" id="VTEI01000003">
    <property type="protein sequence ID" value="TYS17740.1"/>
    <property type="molecule type" value="Genomic_DNA"/>
</dbReference>
<feature type="transmembrane region" description="Helical" evidence="1">
    <location>
        <begin position="376"/>
        <end position="393"/>
    </location>
</feature>
<dbReference type="InterPro" id="IPR051533">
    <property type="entry name" value="WaaL-like"/>
</dbReference>
<proteinExistence type="predicted"/>
<dbReference type="OrthoDB" id="2660824at2"/>
<feature type="transmembrane region" description="Helical" evidence="1">
    <location>
        <begin position="44"/>
        <end position="60"/>
    </location>
</feature>
<sequence>MGYTKNLKKRMLTFIIGIFFFYISIYGTLSIFQDTILIRSIKDIALIVLILLSFIHIVLFKKYKSNIFIIFIISILGGIYLISFLSLLNGNSLVNLGYGIKISLLPMGGVLLGIYLKNKNIKIQSMLIVVFISLISTWTLQWFSGVDKLMQLGFEYAVNVKHINGIPRLPSSVGTPDGYAFLLAIIGVLLQVSLLGKNYKKFAFIVMLLTLSFLVLSTIRSALLLFVFCQLIVYLKKVSTSKQTIKYLYFTLLSFLMVFSILILPIAFSSGLSLFSRSSLVDRFSHWFSYLPSLTTSEGFIGYGLGVVGSASRRTADLGLNSTDYAVDNQYIAIFQQLGLLGLIAYFLFFIIVIWKLLNLHKQAIVKNRTVEVERLDFAVGLVLAVLVSGIFTNILEVYPFNLFFYVFIGMQLCPLTETRDVINLEKVNLA</sequence>
<keyword evidence="1" id="KW-1133">Transmembrane helix</keyword>
<feature type="transmembrane region" description="Helical" evidence="1">
    <location>
        <begin position="98"/>
        <end position="116"/>
    </location>
</feature>